<feature type="transmembrane region" description="Helical" evidence="12">
    <location>
        <begin position="37"/>
        <end position="54"/>
    </location>
</feature>
<dbReference type="InterPro" id="IPR050173">
    <property type="entry name" value="ABC_transporter_C-like"/>
</dbReference>
<protein>
    <recommendedName>
        <fullName evidence="2">ABC-type xenobiotic transporter</fullName>
        <ecNumber evidence="2">7.6.2.2</ecNumber>
    </recommendedName>
</protein>
<dbReference type="FunFam" id="1.20.1560.10:FF:000037">
    <property type="entry name" value="ATP-binding cassette subfamily C member 10"/>
    <property type="match status" value="1"/>
</dbReference>
<evidence type="ECO:0000256" key="3">
    <source>
        <dbReference type="ARBA" id="ARBA00022448"/>
    </source>
</evidence>
<keyword evidence="15" id="KW-1185">Reference proteome</keyword>
<dbReference type="AlphaFoldDB" id="A0A0D8XXD3"/>
<dbReference type="PANTHER" id="PTHR24223:SF330">
    <property type="entry name" value="ATP-BINDING CASSETTE SUB-FAMILY C MEMBER 10"/>
    <property type="match status" value="1"/>
</dbReference>
<comment type="similarity">
    <text evidence="1">Belongs to the ABC transporter superfamily. ABCC family. Conjugate transporter (TC 3.A.1.208) subfamily.</text>
</comment>
<comment type="catalytic activity">
    <reaction evidence="11">
        <text>ATP + H2O + xenobioticSide 1 = ADP + phosphate + xenobioticSide 2.</text>
        <dbReference type="EC" id="7.6.2.2"/>
    </reaction>
</comment>
<dbReference type="GO" id="GO:0005524">
    <property type="term" value="F:ATP binding"/>
    <property type="evidence" value="ECO:0007669"/>
    <property type="project" value="UniProtKB-KW"/>
</dbReference>
<feature type="transmembrane region" description="Helical" evidence="12">
    <location>
        <begin position="168"/>
        <end position="186"/>
    </location>
</feature>
<dbReference type="Pfam" id="PF00664">
    <property type="entry name" value="ABC_membrane"/>
    <property type="match status" value="1"/>
</dbReference>
<keyword evidence="10 12" id="KW-0472">Membrane</keyword>
<feature type="transmembrane region" description="Helical" evidence="12">
    <location>
        <begin position="66"/>
        <end position="89"/>
    </location>
</feature>
<feature type="transmembrane region" description="Helical" evidence="12">
    <location>
        <begin position="144"/>
        <end position="162"/>
    </location>
</feature>
<keyword evidence="9 12" id="KW-1133">Transmembrane helix</keyword>
<feature type="domain" description="ABC transmembrane type-1" evidence="13">
    <location>
        <begin position="32"/>
        <end position="285"/>
    </location>
</feature>
<dbReference type="EC" id="7.6.2.2" evidence="2"/>
<gene>
    <name evidence="14" type="ORF">DICVIV_04562</name>
</gene>
<evidence type="ECO:0000256" key="1">
    <source>
        <dbReference type="ARBA" id="ARBA00009726"/>
    </source>
</evidence>
<dbReference type="PANTHER" id="PTHR24223">
    <property type="entry name" value="ATP-BINDING CASSETTE SUB-FAMILY C"/>
    <property type="match status" value="1"/>
</dbReference>
<evidence type="ECO:0000256" key="8">
    <source>
        <dbReference type="ARBA" id="ARBA00022967"/>
    </source>
</evidence>
<evidence type="ECO:0000256" key="12">
    <source>
        <dbReference type="SAM" id="Phobius"/>
    </source>
</evidence>
<dbReference type="STRING" id="29172.A0A0D8XXD3"/>
<evidence type="ECO:0000256" key="9">
    <source>
        <dbReference type="ARBA" id="ARBA00022989"/>
    </source>
</evidence>
<keyword evidence="7" id="KW-0067">ATP-binding</keyword>
<dbReference type="InterPro" id="IPR011527">
    <property type="entry name" value="ABC1_TM_dom"/>
</dbReference>
<evidence type="ECO:0000256" key="10">
    <source>
        <dbReference type="ARBA" id="ARBA00023136"/>
    </source>
</evidence>
<evidence type="ECO:0000256" key="5">
    <source>
        <dbReference type="ARBA" id="ARBA00022737"/>
    </source>
</evidence>
<keyword evidence="6" id="KW-0547">Nucleotide-binding</keyword>
<proteinExistence type="inferred from homology"/>
<feature type="transmembrane region" description="Helical" evidence="12">
    <location>
        <begin position="247"/>
        <end position="268"/>
    </location>
</feature>
<evidence type="ECO:0000256" key="2">
    <source>
        <dbReference type="ARBA" id="ARBA00012191"/>
    </source>
</evidence>
<reference evidence="15" key="2">
    <citation type="journal article" date="2016" name="Sci. Rep.">
        <title>Dictyocaulus viviparus genome, variome and transcriptome elucidate lungworm biology and support future intervention.</title>
        <authorList>
            <person name="McNulty S.N."/>
            <person name="Strube C."/>
            <person name="Rosa B.A."/>
            <person name="Martin J.C."/>
            <person name="Tyagi R."/>
            <person name="Choi Y.J."/>
            <person name="Wang Q."/>
            <person name="Hallsworth Pepin K."/>
            <person name="Zhang X."/>
            <person name="Ozersky P."/>
            <person name="Wilson R.K."/>
            <person name="Sternberg P.W."/>
            <person name="Gasser R.B."/>
            <person name="Mitreva M."/>
        </authorList>
    </citation>
    <scope>NUCLEOTIDE SEQUENCE [LARGE SCALE GENOMIC DNA]</scope>
    <source>
        <strain evidence="15">HannoverDv2000</strain>
    </source>
</reference>
<keyword evidence="3" id="KW-0813">Transport</keyword>
<dbReference type="InterPro" id="IPR036640">
    <property type="entry name" value="ABC1_TM_sf"/>
</dbReference>
<dbReference type="Proteomes" id="UP000053766">
    <property type="component" value="Unassembled WGS sequence"/>
</dbReference>
<dbReference type="SUPFAM" id="SSF90123">
    <property type="entry name" value="ABC transporter transmembrane region"/>
    <property type="match status" value="1"/>
</dbReference>
<evidence type="ECO:0000259" key="13">
    <source>
        <dbReference type="PROSITE" id="PS50929"/>
    </source>
</evidence>
<dbReference type="CDD" id="cd18598">
    <property type="entry name" value="ABC_6TM_MRP7_D1_like"/>
    <property type="match status" value="1"/>
</dbReference>
<keyword evidence="4 12" id="KW-0812">Transmembrane</keyword>
<keyword evidence="5" id="KW-0677">Repeat</keyword>
<evidence type="ECO:0000256" key="6">
    <source>
        <dbReference type="ARBA" id="ARBA00022741"/>
    </source>
</evidence>
<dbReference type="Gene3D" id="1.20.1560.10">
    <property type="entry name" value="ABC transporter type 1, transmembrane domain"/>
    <property type="match status" value="1"/>
</dbReference>
<sequence>MIENSPTFYSDGQQYSLSSSLISTFGWSFFSLAILRLASDAFTFAGPILLHLLVDVLEDPVPNPMGFLYAGLMVLFSLLAAFFSTNFNFYVNKIGLKVRAACITTLYDKLLMVPATEMNAFSSGAILNFVSTDVDRVVNFCNSFHAFWSLPVQLTIALYLLYREVGMAFLAGVLAALILIPINKWVTNSIGRMSVKLMHCKDQRIKVVRETIEGIRAIKSSAWESFFEMKINEMREKELYYLKIRKYLDAVCVYMWASAPLLITISILTTYTMVFHLKLTAAKFFRHNNIETLSSF</sequence>
<evidence type="ECO:0000256" key="11">
    <source>
        <dbReference type="ARBA" id="ARBA00034018"/>
    </source>
</evidence>
<reference evidence="14 15" key="1">
    <citation type="submission" date="2013-11" db="EMBL/GenBank/DDBJ databases">
        <title>Draft genome of the bovine lungworm Dictyocaulus viviparus.</title>
        <authorList>
            <person name="Mitreva M."/>
        </authorList>
    </citation>
    <scope>NUCLEOTIDE SEQUENCE [LARGE SCALE GENOMIC DNA]</scope>
    <source>
        <strain evidence="14 15">HannoverDv2000</strain>
    </source>
</reference>
<accession>A0A0D8XXD3</accession>
<organism evidence="14 15">
    <name type="scientific">Dictyocaulus viviparus</name>
    <name type="common">Bovine lungworm</name>
    <dbReference type="NCBI Taxonomy" id="29172"/>
    <lineage>
        <taxon>Eukaryota</taxon>
        <taxon>Metazoa</taxon>
        <taxon>Ecdysozoa</taxon>
        <taxon>Nematoda</taxon>
        <taxon>Chromadorea</taxon>
        <taxon>Rhabditida</taxon>
        <taxon>Rhabditina</taxon>
        <taxon>Rhabditomorpha</taxon>
        <taxon>Strongyloidea</taxon>
        <taxon>Metastrongylidae</taxon>
        <taxon>Dictyocaulus</taxon>
    </lineage>
</organism>
<dbReference type="GO" id="GO:0016020">
    <property type="term" value="C:membrane"/>
    <property type="evidence" value="ECO:0007669"/>
    <property type="project" value="InterPro"/>
</dbReference>
<dbReference type="EMBL" id="KN716239">
    <property type="protein sequence ID" value="KJH49298.1"/>
    <property type="molecule type" value="Genomic_DNA"/>
</dbReference>
<dbReference type="PROSITE" id="PS50929">
    <property type="entry name" value="ABC_TM1F"/>
    <property type="match status" value="1"/>
</dbReference>
<evidence type="ECO:0000256" key="7">
    <source>
        <dbReference type="ARBA" id="ARBA00022840"/>
    </source>
</evidence>
<keyword evidence="8" id="KW-1278">Translocase</keyword>
<dbReference type="OrthoDB" id="6500128at2759"/>
<evidence type="ECO:0000313" key="14">
    <source>
        <dbReference type="EMBL" id="KJH49298.1"/>
    </source>
</evidence>
<evidence type="ECO:0000313" key="15">
    <source>
        <dbReference type="Proteomes" id="UP000053766"/>
    </source>
</evidence>
<name>A0A0D8XXD3_DICVI</name>
<dbReference type="GO" id="GO:0008559">
    <property type="term" value="F:ABC-type xenobiotic transporter activity"/>
    <property type="evidence" value="ECO:0007669"/>
    <property type="project" value="UniProtKB-EC"/>
</dbReference>
<evidence type="ECO:0000256" key="4">
    <source>
        <dbReference type="ARBA" id="ARBA00022692"/>
    </source>
</evidence>